<gene>
    <name evidence="2" type="ORF">EV645_4177</name>
</gene>
<dbReference type="EMBL" id="SHKR01000013">
    <property type="protein sequence ID" value="RZU13338.1"/>
    <property type="molecule type" value="Genomic_DNA"/>
</dbReference>
<keyword evidence="1" id="KW-1133">Transmembrane helix</keyword>
<organism evidence="2 3">
    <name type="scientific">Kribbella rubisoli</name>
    <dbReference type="NCBI Taxonomy" id="3075929"/>
    <lineage>
        <taxon>Bacteria</taxon>
        <taxon>Bacillati</taxon>
        <taxon>Actinomycetota</taxon>
        <taxon>Actinomycetes</taxon>
        <taxon>Propionibacteriales</taxon>
        <taxon>Kribbellaceae</taxon>
        <taxon>Kribbella</taxon>
    </lineage>
</organism>
<feature type="transmembrane region" description="Helical" evidence="1">
    <location>
        <begin position="45"/>
        <end position="62"/>
    </location>
</feature>
<dbReference type="Proteomes" id="UP000292027">
    <property type="component" value="Unassembled WGS sequence"/>
</dbReference>
<feature type="transmembrane region" description="Helical" evidence="1">
    <location>
        <begin position="138"/>
        <end position="160"/>
    </location>
</feature>
<keyword evidence="1" id="KW-0472">Membrane</keyword>
<evidence type="ECO:0000313" key="2">
    <source>
        <dbReference type="EMBL" id="RZU13338.1"/>
    </source>
</evidence>
<dbReference type="OrthoDB" id="3825787at2"/>
<keyword evidence="1" id="KW-0812">Transmembrane</keyword>
<reference evidence="2 3" key="1">
    <citation type="journal article" date="2015" name="Stand. Genomic Sci.">
        <title>Genomic Encyclopedia of Bacterial and Archaeal Type Strains, Phase III: the genomes of soil and plant-associated and newly described type strains.</title>
        <authorList>
            <person name="Whitman W.B."/>
            <person name="Woyke T."/>
            <person name="Klenk H.P."/>
            <person name="Zhou Y."/>
            <person name="Lilburn T.G."/>
            <person name="Beck B.J."/>
            <person name="De Vos P."/>
            <person name="Vandamme P."/>
            <person name="Eisen J.A."/>
            <person name="Garrity G."/>
            <person name="Hugenholtz P."/>
            <person name="Kyrpides N.C."/>
        </authorList>
    </citation>
    <scope>NUCLEOTIDE SEQUENCE [LARGE SCALE GENOMIC DNA]</scope>
    <source>
        <strain evidence="2 3">VKM Ac-2540</strain>
    </source>
</reference>
<sequence length="180" mass="19004">MNEILKGIRPLDYVLAGLMTVAGALLMVENITATDAGLPHPLSTTTWAMLPVFLLVTLPILWRRRNILAVVGVTAVTTLAHVLAFGWVTRCGVVIPLGFALAYAVARFAGSWLNQLIGLGGVVVLELVMLWRDASIDTVAGALAVALPGIALFYGIGVLVQNRVTKQSAAVATVHEHTAA</sequence>
<keyword evidence="3" id="KW-1185">Reference proteome</keyword>
<feature type="transmembrane region" description="Helical" evidence="1">
    <location>
        <begin position="116"/>
        <end position="132"/>
    </location>
</feature>
<evidence type="ECO:0000256" key="1">
    <source>
        <dbReference type="SAM" id="Phobius"/>
    </source>
</evidence>
<protein>
    <submittedName>
        <fullName evidence="2">Uncharacterized protein</fullName>
    </submittedName>
</protein>
<accession>A0A4Q7WTJ2</accession>
<feature type="transmembrane region" description="Helical" evidence="1">
    <location>
        <begin position="67"/>
        <end position="87"/>
    </location>
</feature>
<evidence type="ECO:0000313" key="3">
    <source>
        <dbReference type="Proteomes" id="UP000292027"/>
    </source>
</evidence>
<name>A0A4Q7WTJ2_9ACTN</name>
<dbReference type="AlphaFoldDB" id="A0A4Q7WTJ2"/>
<dbReference type="RefSeq" id="WP_130445608.1">
    <property type="nucleotide sequence ID" value="NZ_SHKR01000013.1"/>
</dbReference>
<proteinExistence type="predicted"/>
<comment type="caution">
    <text evidence="2">The sequence shown here is derived from an EMBL/GenBank/DDBJ whole genome shotgun (WGS) entry which is preliminary data.</text>
</comment>
<feature type="transmembrane region" description="Helical" evidence="1">
    <location>
        <begin position="12"/>
        <end position="33"/>
    </location>
</feature>